<feature type="chain" id="PRO_5040777597" description="TonB C-terminal domain-containing protein" evidence="1">
    <location>
        <begin position="19"/>
        <end position="283"/>
    </location>
</feature>
<accession>A0A9X1DB77</accession>
<keyword evidence="3" id="KW-1185">Reference proteome</keyword>
<reference evidence="2" key="1">
    <citation type="submission" date="2021-05" db="EMBL/GenBank/DDBJ databases">
        <title>Genome of Sphingobium sp. strain.</title>
        <authorList>
            <person name="Fan R."/>
        </authorList>
    </citation>
    <scope>NUCLEOTIDE SEQUENCE</scope>
    <source>
        <strain evidence="2">H33</strain>
    </source>
</reference>
<dbReference type="AlphaFoldDB" id="A0A9X1DB77"/>
<name>A0A9X1DB77_9SPHN</name>
<dbReference type="EMBL" id="JAHGAW010000004">
    <property type="protein sequence ID" value="MBT2186742.1"/>
    <property type="molecule type" value="Genomic_DNA"/>
</dbReference>
<gene>
    <name evidence="2" type="ORF">KK488_07240</name>
</gene>
<keyword evidence="1" id="KW-0732">Signal</keyword>
<proteinExistence type="predicted"/>
<organism evidence="2 3">
    <name type="scientific">Sphingobium nicotianae</name>
    <dbReference type="NCBI Taxonomy" id="2782607"/>
    <lineage>
        <taxon>Bacteria</taxon>
        <taxon>Pseudomonadati</taxon>
        <taxon>Pseudomonadota</taxon>
        <taxon>Alphaproteobacteria</taxon>
        <taxon>Sphingomonadales</taxon>
        <taxon>Sphingomonadaceae</taxon>
        <taxon>Sphingobium</taxon>
    </lineage>
</organism>
<evidence type="ECO:0000256" key="1">
    <source>
        <dbReference type="SAM" id="SignalP"/>
    </source>
</evidence>
<feature type="signal peptide" evidence="1">
    <location>
        <begin position="1"/>
        <end position="18"/>
    </location>
</feature>
<dbReference type="Proteomes" id="UP001138757">
    <property type="component" value="Unassembled WGS sequence"/>
</dbReference>
<dbReference type="RefSeq" id="WP_214622488.1">
    <property type="nucleotide sequence ID" value="NZ_JAHGAW010000004.1"/>
</dbReference>
<evidence type="ECO:0000313" key="3">
    <source>
        <dbReference type="Proteomes" id="UP001138757"/>
    </source>
</evidence>
<comment type="caution">
    <text evidence="2">The sequence shown here is derived from an EMBL/GenBank/DDBJ whole genome shotgun (WGS) entry which is preliminary data.</text>
</comment>
<evidence type="ECO:0008006" key="4">
    <source>
        <dbReference type="Google" id="ProtNLM"/>
    </source>
</evidence>
<evidence type="ECO:0000313" key="2">
    <source>
        <dbReference type="EMBL" id="MBT2186742.1"/>
    </source>
</evidence>
<protein>
    <recommendedName>
        <fullName evidence="4">TonB C-terminal domain-containing protein</fullName>
    </recommendedName>
</protein>
<sequence length="283" mass="31261">MIFAVALLLSMISPNDQATPFRVADGRFNGHPDFGFTVQRAKQMISSLGGRWQMVLIGGQRREDVVTEGRVNDPPPSRKARIFHDRLGKVWKITLELELEGSNCADNVKVAQVASKFVTLISPGTDPRGLAAAVRNDRTAWQYTKNAYFLVLRRCTIIEASARNGEPSPVGVSQVPPAPAISRWRTVEPIGAPWIVREDIPDDMVANKPTTYVSFALQVGSNGQANQCKITNGPYDRPQLNTLICALLIERARFRPALDARGMPTAAVYRRRIVIPGDENLTN</sequence>